<evidence type="ECO:0000256" key="2">
    <source>
        <dbReference type="ARBA" id="ARBA00022692"/>
    </source>
</evidence>
<feature type="chain" id="PRO_5008091834" evidence="6">
    <location>
        <begin position="30"/>
        <end position="694"/>
    </location>
</feature>
<keyword evidence="4" id="KW-1133">Transmembrane helix</keyword>
<dbReference type="InterPro" id="IPR013517">
    <property type="entry name" value="FG-GAP"/>
</dbReference>
<keyword evidence="3 6" id="KW-0732">Signal</keyword>
<sequence length="694" mass="73813">MKRSTTLPILLIATLLILATVIPSPTAQAGYADQPPPLPGWTHPVSYGLGVDTTARHGINLGNAPIIRSSPVIAEIDGNAANHKEVAVVTSDGFLHVRRANGTQLWSPVQLLPAPCSPQSGDHVGNSNPVVGELLSDGVPYIVVGYGSILPSNCDGGIVAVNGQTGQIVWRFSLRQWQQQQGYAQEELYGVGGSVALADADGDGKMEIAFGGFDRNLYLLSAVTSTTYTVRWYYHAADTIWSTPIFYNIDNDPELELLAATDITANDQLLPPTQDGGFLYAFDIAPRTPKRIEFHTGFIWRTYVDQALYSSPAIGDVLASNPGSELVIGSSCWLPVSPINIPVTKKGRWVKIFRLSDGAVLQTLNAPECVESSPALGDIDGDGKLEIVVNVGWAGDNGIPHSETIAWDPENPTPKWRTIPYSANFSLDPNVRFNDPNGGNLQSPVIADINGDGIVEVVTANFWSVVILRGYDGQQMTCYLSPACGAQPSLYAWYTVKSTPAVGDINGDGVLDVVIGGGHQFVNGPSAEPPITAHLYAWTNLATVFPGQTPPSGYQTAPAYSAPWPQFRRSATNDGVLNVPGLQAAITELFVLTDGSTPETYEIALSSRDGSSLNLSLSESGDSQNIISATLSSPTVSGTTPSRVVMTVNAASVANGVYPVTLTVSAPSLPAVTINVTVRKVTVVYRTLTPYIAR</sequence>
<organism evidence="7 8">
    <name type="scientific">Chloroflexus islandicus</name>
    <dbReference type="NCBI Taxonomy" id="1707952"/>
    <lineage>
        <taxon>Bacteria</taxon>
        <taxon>Bacillati</taxon>
        <taxon>Chloroflexota</taxon>
        <taxon>Chloroflexia</taxon>
        <taxon>Chloroflexales</taxon>
        <taxon>Chloroflexineae</taxon>
        <taxon>Chloroflexaceae</taxon>
        <taxon>Chloroflexus</taxon>
    </lineage>
</organism>
<reference evidence="7 8" key="1">
    <citation type="submission" date="2016-04" db="EMBL/GenBank/DDBJ databases">
        <title>Chloroflexus islandicus sp. nov., a thermophilic filamentous anoxygenic phototrophic bacterium from geyser Strokkur (Iceland).</title>
        <authorList>
            <person name="Gaisin V.A."/>
            <person name="Kalashnikov A.M."/>
            <person name="Sukhacheva M.V."/>
            <person name="Grouzdev D.S."/>
            <person name="Ivanov T.M."/>
            <person name="Kuznetsov B."/>
            <person name="Gorlenko V.M."/>
        </authorList>
    </citation>
    <scope>NUCLEOTIDE SEQUENCE [LARGE SCALE GENOMIC DNA]</scope>
    <source>
        <strain evidence="8">isl-2</strain>
    </source>
</reference>
<evidence type="ECO:0000313" key="7">
    <source>
        <dbReference type="EMBL" id="OAN46341.1"/>
    </source>
</evidence>
<dbReference type="PANTHER" id="PTHR21419">
    <property type="match status" value="1"/>
</dbReference>
<comment type="caution">
    <text evidence="7">The sequence shown here is derived from an EMBL/GenBank/DDBJ whole genome shotgun (WGS) entry which is preliminary data.</text>
</comment>
<dbReference type="GO" id="GO:0016020">
    <property type="term" value="C:membrane"/>
    <property type="evidence" value="ECO:0007669"/>
    <property type="project" value="UniProtKB-SubCell"/>
</dbReference>
<dbReference type="Gene3D" id="2.130.10.10">
    <property type="entry name" value="YVTN repeat-like/Quinoprotein amine dehydrogenase"/>
    <property type="match status" value="1"/>
</dbReference>
<evidence type="ECO:0000256" key="3">
    <source>
        <dbReference type="ARBA" id="ARBA00022729"/>
    </source>
</evidence>
<keyword evidence="5" id="KW-0472">Membrane</keyword>
<dbReference type="InterPro" id="IPR028994">
    <property type="entry name" value="Integrin_alpha_N"/>
</dbReference>
<dbReference type="PANTHER" id="PTHR21419:SF23">
    <property type="entry name" value="PROTEIN DEFECTIVE IN EXINE FORMATION 1"/>
    <property type="match status" value="1"/>
</dbReference>
<protein>
    <submittedName>
        <fullName evidence="7">Uncharacterized protein</fullName>
    </submittedName>
</protein>
<gene>
    <name evidence="7" type="ORF">A6A03_12720</name>
</gene>
<proteinExistence type="predicted"/>
<name>A0A178MC13_9CHLR</name>
<keyword evidence="2" id="KW-0812">Transmembrane</keyword>
<dbReference type="EMBL" id="LWQS01000045">
    <property type="protein sequence ID" value="OAN46341.1"/>
    <property type="molecule type" value="Genomic_DNA"/>
</dbReference>
<keyword evidence="8" id="KW-1185">Reference proteome</keyword>
<evidence type="ECO:0000256" key="1">
    <source>
        <dbReference type="ARBA" id="ARBA00004167"/>
    </source>
</evidence>
<dbReference type="RefSeq" id="WP_066785933.1">
    <property type="nucleotide sequence ID" value="NZ_LWQS01000045.1"/>
</dbReference>
<evidence type="ECO:0000313" key="8">
    <source>
        <dbReference type="Proteomes" id="UP000078287"/>
    </source>
</evidence>
<dbReference type="AlphaFoldDB" id="A0A178MC13"/>
<dbReference type="OrthoDB" id="136560at2"/>
<evidence type="ECO:0000256" key="5">
    <source>
        <dbReference type="ARBA" id="ARBA00023136"/>
    </source>
</evidence>
<dbReference type="SUPFAM" id="SSF69318">
    <property type="entry name" value="Integrin alpha N-terminal domain"/>
    <property type="match status" value="1"/>
</dbReference>
<dbReference type="Gene3D" id="2.130.10.130">
    <property type="entry name" value="Integrin alpha, N-terminal"/>
    <property type="match status" value="1"/>
</dbReference>
<dbReference type="Proteomes" id="UP000078287">
    <property type="component" value="Unassembled WGS sequence"/>
</dbReference>
<dbReference type="STRING" id="1707952.A6A03_12720"/>
<feature type="signal peptide" evidence="6">
    <location>
        <begin position="1"/>
        <end position="29"/>
    </location>
</feature>
<accession>A0A178MC13</accession>
<evidence type="ECO:0000256" key="6">
    <source>
        <dbReference type="SAM" id="SignalP"/>
    </source>
</evidence>
<dbReference type="Pfam" id="PF13517">
    <property type="entry name" value="FG-GAP_3"/>
    <property type="match status" value="1"/>
</dbReference>
<dbReference type="InterPro" id="IPR045232">
    <property type="entry name" value="FAM234"/>
</dbReference>
<dbReference type="InterPro" id="IPR015943">
    <property type="entry name" value="WD40/YVTN_repeat-like_dom_sf"/>
</dbReference>
<comment type="subcellular location">
    <subcellularLocation>
        <location evidence="1">Membrane</location>
        <topology evidence="1">Single-pass membrane protein</topology>
    </subcellularLocation>
</comment>
<evidence type="ECO:0000256" key="4">
    <source>
        <dbReference type="ARBA" id="ARBA00022989"/>
    </source>
</evidence>